<keyword evidence="2" id="KW-1185">Reference proteome</keyword>
<accession>A0AAV4ESH9</accession>
<dbReference type="EMBL" id="BMAT01003862">
    <property type="protein sequence ID" value="GFR63706.1"/>
    <property type="molecule type" value="Genomic_DNA"/>
</dbReference>
<protein>
    <submittedName>
        <fullName evidence="1">Uncharacterized protein</fullName>
    </submittedName>
</protein>
<comment type="caution">
    <text evidence="1">The sequence shown here is derived from an EMBL/GenBank/DDBJ whole genome shotgun (WGS) entry which is preliminary data.</text>
</comment>
<sequence>MKKLLHSRPSRDIRLQLVSSPASIARPGTASPVLPSRSMRRLLRPGVSTEPSDKAQAQITILEDNIKSLPNSQPPLESSPAR</sequence>
<gene>
    <name evidence="1" type="ORF">ElyMa_001902300</name>
</gene>
<dbReference type="Proteomes" id="UP000762676">
    <property type="component" value="Unassembled WGS sequence"/>
</dbReference>
<evidence type="ECO:0000313" key="2">
    <source>
        <dbReference type="Proteomes" id="UP000762676"/>
    </source>
</evidence>
<evidence type="ECO:0000313" key="1">
    <source>
        <dbReference type="EMBL" id="GFR63706.1"/>
    </source>
</evidence>
<organism evidence="1 2">
    <name type="scientific">Elysia marginata</name>
    <dbReference type="NCBI Taxonomy" id="1093978"/>
    <lineage>
        <taxon>Eukaryota</taxon>
        <taxon>Metazoa</taxon>
        <taxon>Spiralia</taxon>
        <taxon>Lophotrochozoa</taxon>
        <taxon>Mollusca</taxon>
        <taxon>Gastropoda</taxon>
        <taxon>Heterobranchia</taxon>
        <taxon>Euthyneura</taxon>
        <taxon>Panpulmonata</taxon>
        <taxon>Sacoglossa</taxon>
        <taxon>Placobranchoidea</taxon>
        <taxon>Plakobranchidae</taxon>
        <taxon>Elysia</taxon>
    </lineage>
</organism>
<dbReference type="AlphaFoldDB" id="A0AAV4ESH9"/>
<proteinExistence type="predicted"/>
<name>A0AAV4ESH9_9GAST</name>
<reference evidence="1 2" key="1">
    <citation type="journal article" date="2021" name="Elife">
        <title>Chloroplast acquisition without the gene transfer in kleptoplastic sea slugs, Plakobranchus ocellatus.</title>
        <authorList>
            <person name="Maeda T."/>
            <person name="Takahashi S."/>
            <person name="Yoshida T."/>
            <person name="Shimamura S."/>
            <person name="Takaki Y."/>
            <person name="Nagai Y."/>
            <person name="Toyoda A."/>
            <person name="Suzuki Y."/>
            <person name="Arimoto A."/>
            <person name="Ishii H."/>
            <person name="Satoh N."/>
            <person name="Nishiyama T."/>
            <person name="Hasebe M."/>
            <person name="Maruyama T."/>
            <person name="Minagawa J."/>
            <person name="Obokata J."/>
            <person name="Shigenobu S."/>
        </authorList>
    </citation>
    <scope>NUCLEOTIDE SEQUENCE [LARGE SCALE GENOMIC DNA]</scope>
</reference>